<evidence type="ECO:0000313" key="1">
    <source>
        <dbReference type="EMBL" id="KAK0729925.1"/>
    </source>
</evidence>
<keyword evidence="2" id="KW-1185">Reference proteome</keyword>
<evidence type="ECO:0000313" key="2">
    <source>
        <dbReference type="Proteomes" id="UP001172102"/>
    </source>
</evidence>
<accession>A0AA40B938</accession>
<comment type="caution">
    <text evidence="1">The sequence shown here is derived from an EMBL/GenBank/DDBJ whole genome shotgun (WGS) entry which is preliminary data.</text>
</comment>
<dbReference type="Proteomes" id="UP001172102">
    <property type="component" value="Unassembled WGS sequence"/>
</dbReference>
<dbReference type="AlphaFoldDB" id="A0AA40B938"/>
<protein>
    <submittedName>
        <fullName evidence="1">Uncharacterized protein</fullName>
    </submittedName>
</protein>
<sequence length="139" mass="14903">MASIPATPASCRPSTLRRAVTPRGVFVCQLPRSSATRYCPASPPAAHRSRCCNVLRCAALLFSWRPTGVACQPSVQEAVHSGCNVMLPWCQTSASRQRPAGKDMSLSSVSAPISIHTIRGLVYPLGNNFIFCCLCSLPL</sequence>
<gene>
    <name evidence="1" type="ORF">B0H67DRAFT_560235</name>
</gene>
<feature type="non-terminal residue" evidence="1">
    <location>
        <position position="139"/>
    </location>
</feature>
<organism evidence="1 2">
    <name type="scientific">Lasiosphaeris hirsuta</name>
    <dbReference type="NCBI Taxonomy" id="260670"/>
    <lineage>
        <taxon>Eukaryota</taxon>
        <taxon>Fungi</taxon>
        <taxon>Dikarya</taxon>
        <taxon>Ascomycota</taxon>
        <taxon>Pezizomycotina</taxon>
        <taxon>Sordariomycetes</taxon>
        <taxon>Sordariomycetidae</taxon>
        <taxon>Sordariales</taxon>
        <taxon>Lasiosphaeriaceae</taxon>
        <taxon>Lasiosphaeris</taxon>
    </lineage>
</organism>
<dbReference type="EMBL" id="JAUKUA010000001">
    <property type="protein sequence ID" value="KAK0729925.1"/>
    <property type="molecule type" value="Genomic_DNA"/>
</dbReference>
<name>A0AA40B938_9PEZI</name>
<proteinExistence type="predicted"/>
<reference evidence="1" key="1">
    <citation type="submission" date="2023-06" db="EMBL/GenBank/DDBJ databases">
        <title>Genome-scale phylogeny and comparative genomics of the fungal order Sordariales.</title>
        <authorList>
            <consortium name="Lawrence Berkeley National Laboratory"/>
            <person name="Hensen N."/>
            <person name="Bonometti L."/>
            <person name="Westerberg I."/>
            <person name="Brannstrom I.O."/>
            <person name="Guillou S."/>
            <person name="Cros-Aarteil S."/>
            <person name="Calhoun S."/>
            <person name="Haridas S."/>
            <person name="Kuo A."/>
            <person name="Mondo S."/>
            <person name="Pangilinan J."/>
            <person name="Riley R."/>
            <person name="Labutti K."/>
            <person name="Andreopoulos B."/>
            <person name="Lipzen A."/>
            <person name="Chen C."/>
            <person name="Yanf M."/>
            <person name="Daum C."/>
            <person name="Ng V."/>
            <person name="Clum A."/>
            <person name="Steindorff A."/>
            <person name="Ohm R."/>
            <person name="Martin F."/>
            <person name="Silar P."/>
            <person name="Natvig D."/>
            <person name="Lalanne C."/>
            <person name="Gautier V."/>
            <person name="Ament-Velasquez S.L."/>
            <person name="Kruys A."/>
            <person name="Hutchinson M.I."/>
            <person name="Powell A.J."/>
            <person name="Barry K."/>
            <person name="Miller A.N."/>
            <person name="Grigoriev I.V."/>
            <person name="Debuchy R."/>
            <person name="Gladieux P."/>
            <person name="Thoren M.H."/>
            <person name="Johannesson H."/>
        </authorList>
    </citation>
    <scope>NUCLEOTIDE SEQUENCE</scope>
    <source>
        <strain evidence="1">SMH4607-1</strain>
    </source>
</reference>